<evidence type="ECO:0000313" key="3">
    <source>
        <dbReference type="Proteomes" id="UP000800093"/>
    </source>
</evidence>
<dbReference type="Proteomes" id="UP000800093">
    <property type="component" value="Unassembled WGS sequence"/>
</dbReference>
<dbReference type="PANTHER" id="PTHR38120">
    <property type="entry name" value="EXPRESSED PROTEIN"/>
    <property type="match status" value="1"/>
</dbReference>
<sequence length="153" mass="16326">STTARKPPPAGTPARDATARTASPGSANRTPTRASTPTGTSNSVQRTRSVRSGNSGTPVSARAAVRKPGAPSSLGTTTTITTSQADGQDEDAREEAAAYLQDLKDRLQKAEADAEERQKQVDMLNAKLDDALREQARLEERAHEEEERAEVLE</sequence>
<evidence type="ECO:0000313" key="2">
    <source>
        <dbReference type="EMBL" id="KAF2268394.1"/>
    </source>
</evidence>
<reference evidence="3" key="1">
    <citation type="journal article" date="2020" name="Stud. Mycol.">
        <title>101 Dothideomycetes genomes: A test case for predicting lifestyles and emergence of pathogens.</title>
        <authorList>
            <person name="Haridas S."/>
            <person name="Albert R."/>
            <person name="Binder M."/>
            <person name="Bloem J."/>
            <person name="LaButti K."/>
            <person name="Salamov A."/>
            <person name="Andreopoulos B."/>
            <person name="Baker S."/>
            <person name="Barry K."/>
            <person name="Bills G."/>
            <person name="Bluhm B."/>
            <person name="Cannon C."/>
            <person name="Castanera R."/>
            <person name="Culley D."/>
            <person name="Daum C."/>
            <person name="Ezra D."/>
            <person name="Gonzalez J."/>
            <person name="Henrissat B."/>
            <person name="Kuo A."/>
            <person name="Liang C."/>
            <person name="Lipzen A."/>
            <person name="Lutzoni F."/>
            <person name="Magnuson J."/>
            <person name="Mondo S."/>
            <person name="Nolan M."/>
            <person name="Ohm R."/>
            <person name="Pangilinan J."/>
            <person name="Park H.-J."/>
            <person name="Ramirez L."/>
            <person name="Alfaro M."/>
            <person name="Sun H."/>
            <person name="Tritt A."/>
            <person name="Yoshinaga Y."/>
            <person name="Zwiers L.-H."/>
            <person name="Turgeon B."/>
            <person name="Goodwin S."/>
            <person name="Spatafora J."/>
            <person name="Crous P."/>
            <person name="Grigoriev I."/>
        </authorList>
    </citation>
    <scope>NUCLEOTIDE SEQUENCE [LARGE SCALE GENOMIC DNA]</scope>
    <source>
        <strain evidence="3">CBS 304.66</strain>
    </source>
</reference>
<feature type="compositionally biased region" description="Pro residues" evidence="1">
    <location>
        <begin position="1"/>
        <end position="11"/>
    </location>
</feature>
<comment type="caution">
    <text evidence="2">The sequence shown here is derived from an EMBL/GenBank/DDBJ whole genome shotgun (WGS) entry which is preliminary data.</text>
</comment>
<evidence type="ECO:0000256" key="1">
    <source>
        <dbReference type="SAM" id="MobiDB-lite"/>
    </source>
</evidence>
<name>A0A9P4N881_9PLEO</name>
<keyword evidence="3" id="KW-1185">Reference proteome</keyword>
<dbReference type="EMBL" id="ML986586">
    <property type="protein sequence ID" value="KAF2268394.1"/>
    <property type="molecule type" value="Genomic_DNA"/>
</dbReference>
<feature type="region of interest" description="Disordered" evidence="1">
    <location>
        <begin position="1"/>
        <end position="96"/>
    </location>
</feature>
<accession>A0A9P4N881</accession>
<feature type="compositionally biased region" description="Polar residues" evidence="1">
    <location>
        <begin position="20"/>
        <end position="58"/>
    </location>
</feature>
<feature type="non-terminal residue" evidence="2">
    <location>
        <position position="1"/>
    </location>
</feature>
<dbReference type="AlphaFoldDB" id="A0A9P4N881"/>
<proteinExistence type="predicted"/>
<dbReference type="PANTHER" id="PTHR38120:SF1">
    <property type="entry name" value="M PROTEIN, SEROTYPE 2.1"/>
    <property type="match status" value="1"/>
</dbReference>
<organism evidence="2 3">
    <name type="scientific">Lojkania enalia</name>
    <dbReference type="NCBI Taxonomy" id="147567"/>
    <lineage>
        <taxon>Eukaryota</taxon>
        <taxon>Fungi</taxon>
        <taxon>Dikarya</taxon>
        <taxon>Ascomycota</taxon>
        <taxon>Pezizomycotina</taxon>
        <taxon>Dothideomycetes</taxon>
        <taxon>Pleosporomycetidae</taxon>
        <taxon>Pleosporales</taxon>
        <taxon>Pleosporales incertae sedis</taxon>
        <taxon>Lojkania</taxon>
    </lineage>
</organism>
<feature type="non-terminal residue" evidence="2">
    <location>
        <position position="153"/>
    </location>
</feature>
<protein>
    <submittedName>
        <fullName evidence="2">Uncharacterized protein</fullName>
    </submittedName>
</protein>
<gene>
    <name evidence="2" type="ORF">CC78DRAFT_409382</name>
</gene>